<dbReference type="AlphaFoldDB" id="A0A5C7G061"/>
<evidence type="ECO:0000313" key="1">
    <source>
        <dbReference type="EMBL" id="TXF91006.1"/>
    </source>
</evidence>
<accession>A0A5C7G061</accession>
<protein>
    <submittedName>
        <fullName evidence="1">Uncharacterized protein</fullName>
    </submittedName>
</protein>
<evidence type="ECO:0000313" key="2">
    <source>
        <dbReference type="Proteomes" id="UP000321907"/>
    </source>
</evidence>
<keyword evidence="2" id="KW-1185">Reference proteome</keyword>
<sequence length="417" mass="46891">MANPITAMNSFLSSVMLTALTLIFTTNVSAQARLNLFTDCQCNKTLLKQEINYVNHALDPASAQVNLFIVTNYLSNGGKVFNLSFKGQHELEGNQLSFKVPVSAVMTGREVDEELTSRIKLGLAGFLAGTSYAALADVKVDIEEENQDEAEDRTDNWNAWIFEAYARFNTNKESQRGRTDLRMGFEADRTTPELRVRFAPNFFYRSQSVTQTDGSELISLRKDIWANSSVVKSIGDHWSVGFFASGSSSTFRNIDYGIWIAPAIEYNFFNYNEVPFKEFTVAYRVGWTHNDYSEETVFLRTEESLVRQVLDANLRMRQRWGNIFAGLSGGNYLNDFSKNRLSLNGQADVRLIKGLSFNVGGSYQIINDQISLPRGEASVEDILLGQSQLATNFEADLSFGLKYTFGSLYNNVVNTRL</sequence>
<dbReference type="Proteomes" id="UP000321907">
    <property type="component" value="Unassembled WGS sequence"/>
</dbReference>
<name>A0A5C7G061_9BACT</name>
<dbReference type="OrthoDB" id="1489343at2"/>
<reference evidence="1 2" key="1">
    <citation type="submission" date="2019-08" db="EMBL/GenBank/DDBJ databases">
        <title>Lewinella sp. strain SSH13 Genome sequencing and assembly.</title>
        <authorList>
            <person name="Kim I."/>
        </authorList>
    </citation>
    <scope>NUCLEOTIDE SEQUENCE [LARGE SCALE GENOMIC DNA]</scope>
    <source>
        <strain evidence="1 2">SSH13</strain>
    </source>
</reference>
<comment type="caution">
    <text evidence="1">The sequence shown here is derived from an EMBL/GenBank/DDBJ whole genome shotgun (WGS) entry which is preliminary data.</text>
</comment>
<gene>
    <name evidence="1" type="ORF">FUA23_04170</name>
</gene>
<dbReference type="EMBL" id="VOXD01000004">
    <property type="protein sequence ID" value="TXF91006.1"/>
    <property type="molecule type" value="Genomic_DNA"/>
</dbReference>
<dbReference type="RefSeq" id="WP_147929464.1">
    <property type="nucleotide sequence ID" value="NZ_VOXD01000004.1"/>
</dbReference>
<organism evidence="1 2">
    <name type="scientific">Neolewinella aurantiaca</name>
    <dbReference type="NCBI Taxonomy" id="2602767"/>
    <lineage>
        <taxon>Bacteria</taxon>
        <taxon>Pseudomonadati</taxon>
        <taxon>Bacteroidota</taxon>
        <taxon>Saprospiria</taxon>
        <taxon>Saprospirales</taxon>
        <taxon>Lewinellaceae</taxon>
        <taxon>Neolewinella</taxon>
    </lineage>
</organism>
<proteinExistence type="predicted"/>